<evidence type="ECO:0000313" key="2">
    <source>
        <dbReference type="EMBL" id="APZ90539.1"/>
    </source>
</evidence>
<feature type="region of interest" description="Disordered" evidence="1">
    <location>
        <begin position="189"/>
        <end position="210"/>
    </location>
</feature>
<proteinExistence type="predicted"/>
<evidence type="ECO:0000256" key="1">
    <source>
        <dbReference type="SAM" id="MobiDB-lite"/>
    </source>
</evidence>
<dbReference type="AlphaFoldDB" id="A0A1P8W921"/>
<dbReference type="Proteomes" id="UP000187735">
    <property type="component" value="Chromosome"/>
</dbReference>
<organism evidence="2 3">
    <name type="scientific">Fuerstiella marisgermanici</name>
    <dbReference type="NCBI Taxonomy" id="1891926"/>
    <lineage>
        <taxon>Bacteria</taxon>
        <taxon>Pseudomonadati</taxon>
        <taxon>Planctomycetota</taxon>
        <taxon>Planctomycetia</taxon>
        <taxon>Planctomycetales</taxon>
        <taxon>Planctomycetaceae</taxon>
        <taxon>Fuerstiella</taxon>
    </lineage>
</organism>
<evidence type="ECO:0000313" key="3">
    <source>
        <dbReference type="Proteomes" id="UP000187735"/>
    </source>
</evidence>
<dbReference type="STRING" id="1891926.Fuma_00118"/>
<sequence>MSGIIDSVMEWGQNCEFVARCPKAITPEVRAFCDSLEADRPQFLAIQPTPSAEPACCSQNVLAEVEEGNGSLQAGWSIWQMRNAYLVAERHAVLRTESGLIDITPQFDATCRIAFAATEEMPFSFSMPCSYFPLSAHPLVLRSVELMSLNSELFFRGGFRSREFYRNDRESADCLRRYFSMNNQQDKKRLANSRRVNRKAERQRKRANRR</sequence>
<keyword evidence="3" id="KW-1185">Reference proteome</keyword>
<gene>
    <name evidence="2" type="ORF">Fuma_00118</name>
</gene>
<feature type="compositionally biased region" description="Basic residues" evidence="1">
    <location>
        <begin position="190"/>
        <end position="210"/>
    </location>
</feature>
<accession>A0A1P8W921</accession>
<protein>
    <submittedName>
        <fullName evidence="2">Uncharacterized protein</fullName>
    </submittedName>
</protein>
<name>A0A1P8W921_9PLAN</name>
<reference evidence="2 3" key="1">
    <citation type="journal article" date="2016" name="Front. Microbiol.">
        <title>Fuerstia marisgermanicae gen. nov., sp. nov., an Unusual Member of the Phylum Planctomycetes from the German Wadden Sea.</title>
        <authorList>
            <person name="Kohn T."/>
            <person name="Heuer A."/>
            <person name="Jogler M."/>
            <person name="Vollmers J."/>
            <person name="Boedeker C."/>
            <person name="Bunk B."/>
            <person name="Rast P."/>
            <person name="Borchert D."/>
            <person name="Glockner I."/>
            <person name="Freese H.M."/>
            <person name="Klenk H.P."/>
            <person name="Overmann J."/>
            <person name="Kaster A.K."/>
            <person name="Rohde M."/>
            <person name="Wiegand S."/>
            <person name="Jogler C."/>
        </authorList>
    </citation>
    <scope>NUCLEOTIDE SEQUENCE [LARGE SCALE GENOMIC DNA]</scope>
    <source>
        <strain evidence="2 3">NH11</strain>
    </source>
</reference>
<dbReference type="KEGG" id="fmr:Fuma_00118"/>
<dbReference type="EMBL" id="CP017641">
    <property type="protein sequence ID" value="APZ90539.1"/>
    <property type="molecule type" value="Genomic_DNA"/>
</dbReference>